<dbReference type="PANTHER" id="PTHR30273:SF2">
    <property type="entry name" value="PROTEIN FECR"/>
    <property type="match status" value="1"/>
</dbReference>
<protein>
    <submittedName>
        <fullName evidence="4">Histidine kinase</fullName>
    </submittedName>
</protein>
<dbReference type="PANTHER" id="PTHR30273">
    <property type="entry name" value="PERIPLASMIC SIGNAL SENSOR AND SIGMA FACTOR ACTIVATOR FECR-RELATED"/>
    <property type="match status" value="1"/>
</dbReference>
<dbReference type="EMBL" id="CP011120">
    <property type="protein sequence ID" value="ANA13866.1"/>
    <property type="molecule type" value="Genomic_DNA"/>
</dbReference>
<evidence type="ECO:0000259" key="3">
    <source>
        <dbReference type="Pfam" id="PF16220"/>
    </source>
</evidence>
<dbReference type="Pfam" id="PF04773">
    <property type="entry name" value="FecR"/>
    <property type="match status" value="1"/>
</dbReference>
<dbReference type="RefSeq" id="WP_063354105.1">
    <property type="nucleotide sequence ID" value="NZ_CP011120.1"/>
</dbReference>
<keyword evidence="5" id="KW-1185">Reference proteome</keyword>
<feature type="domain" description="FecR N-terminal" evidence="3">
    <location>
        <begin position="10"/>
        <end position="50"/>
    </location>
</feature>
<dbReference type="GO" id="GO:0016301">
    <property type="term" value="F:kinase activity"/>
    <property type="evidence" value="ECO:0007669"/>
    <property type="project" value="UniProtKB-KW"/>
</dbReference>
<evidence type="ECO:0000259" key="2">
    <source>
        <dbReference type="Pfam" id="PF04773"/>
    </source>
</evidence>
<keyword evidence="1" id="KW-1133">Transmembrane helix</keyword>
<organism evidence="4 5">
    <name type="scientific">Acetobacter oryzifermentans</name>
    <dbReference type="NCBI Taxonomy" id="1633874"/>
    <lineage>
        <taxon>Bacteria</taxon>
        <taxon>Pseudomonadati</taxon>
        <taxon>Pseudomonadota</taxon>
        <taxon>Alphaproteobacteria</taxon>
        <taxon>Acetobacterales</taxon>
        <taxon>Acetobacteraceae</taxon>
        <taxon>Acetobacter</taxon>
    </lineage>
</organism>
<dbReference type="Gene3D" id="2.60.120.1440">
    <property type="match status" value="1"/>
</dbReference>
<dbReference type="InterPro" id="IPR032623">
    <property type="entry name" value="FecR_N"/>
</dbReference>
<dbReference type="InterPro" id="IPR006860">
    <property type="entry name" value="FecR"/>
</dbReference>
<sequence length="326" mass="36004">MDENQEAEAQAIDWSLLLNEEPDDQALRREFEKWLSEKPAHAMAWKQVSAISDIIRSAPPDRQIDPVRPMVFQARIQALVFFLQKRWRLLSGGGVVAAAFCAALLLMVPDLITRLLADQYAPTGTIRTLHLADGSDVVLAPRSAISIRISAQERHINLMQGEAFFTVHHDNSRPFVVQAGKVRAQDIGTAFDIQIAHHETTVQVRDGVVHVSAPTTPQTYEHDLHGGEWVRVSDTDIGSGTLSPEAIGAWQEGVLIARNDGVGDMITALRPWSGKRIVVMNHTLLSRRVTGVYDLRKPDAALRLLVSPIQGKIVPVTPWANLVVSP</sequence>
<evidence type="ECO:0000313" key="5">
    <source>
        <dbReference type="Proteomes" id="UP000076595"/>
    </source>
</evidence>
<dbReference type="InterPro" id="IPR012373">
    <property type="entry name" value="Ferrdict_sens_TM"/>
</dbReference>
<accession>A0ABM6AJF3</accession>
<keyword evidence="1" id="KW-0472">Membrane</keyword>
<dbReference type="PIRSF" id="PIRSF018266">
    <property type="entry name" value="FecR"/>
    <property type="match status" value="1"/>
</dbReference>
<keyword evidence="4" id="KW-0808">Transferase</keyword>
<dbReference type="Pfam" id="PF16220">
    <property type="entry name" value="DUF4880"/>
    <property type="match status" value="1"/>
</dbReference>
<proteinExistence type="predicted"/>
<feature type="transmembrane region" description="Helical" evidence="1">
    <location>
        <begin position="89"/>
        <end position="108"/>
    </location>
</feature>
<reference evidence="4 5" key="1">
    <citation type="submission" date="2015-03" db="EMBL/GenBank/DDBJ databases">
        <title>Genome study of Acetobacter sp. SLV-7.</title>
        <authorList>
            <person name="Cho G.Y."/>
            <person name="Jeon C.O."/>
        </authorList>
    </citation>
    <scope>NUCLEOTIDE SEQUENCE [LARGE SCALE GENOMIC DNA]</scope>
    <source>
        <strain evidence="4 5">SLV-7</strain>
    </source>
</reference>
<keyword evidence="1" id="KW-0812">Transmembrane</keyword>
<name>A0ABM6AJF3_9PROT</name>
<gene>
    <name evidence="4" type="ORF">WG31_07380</name>
</gene>
<feature type="domain" description="FecR protein" evidence="2">
    <location>
        <begin position="123"/>
        <end position="209"/>
    </location>
</feature>
<dbReference type="Proteomes" id="UP000076595">
    <property type="component" value="Chromosome"/>
</dbReference>
<evidence type="ECO:0000313" key="4">
    <source>
        <dbReference type="EMBL" id="ANA13866.1"/>
    </source>
</evidence>
<evidence type="ECO:0000256" key="1">
    <source>
        <dbReference type="SAM" id="Phobius"/>
    </source>
</evidence>
<keyword evidence="4" id="KW-0418">Kinase</keyword>